<comment type="caution">
    <text evidence="2">The sequence shown here is derived from an EMBL/GenBank/DDBJ whole genome shotgun (WGS) entry which is preliminary data.</text>
</comment>
<dbReference type="InterPro" id="IPR010419">
    <property type="entry name" value="CO_DH_gsu"/>
</dbReference>
<dbReference type="AlphaFoldDB" id="A0AAE3FP94"/>
<gene>
    <name evidence="2" type="ORF">AArcSt11_03540</name>
</gene>
<evidence type="ECO:0000313" key="2">
    <source>
        <dbReference type="EMBL" id="MCL9812724.1"/>
    </source>
</evidence>
<evidence type="ECO:0000256" key="1">
    <source>
        <dbReference type="SAM" id="MobiDB-lite"/>
    </source>
</evidence>
<reference evidence="2 3" key="1">
    <citation type="journal article" date="2022" name="Syst. Appl. Microbiol.">
        <title>Natronocalculus amylovorans gen. nov., sp. nov., and Natranaeroarchaeum aerophilus sp. nov., dominant culturable amylolytic natronoarchaea from hypersaline soda lakes in southwestern Siberia.</title>
        <authorList>
            <person name="Sorokin D.Y."/>
            <person name="Elcheninov A.G."/>
            <person name="Khizhniak T.V."/>
            <person name="Koenen M."/>
            <person name="Bale N.J."/>
            <person name="Damste J.S.S."/>
            <person name="Kublanov I.V."/>
        </authorList>
    </citation>
    <scope>NUCLEOTIDE SEQUENCE [LARGE SCALE GENOMIC DNA]</scope>
    <source>
        <strain evidence="2 3">AArc-St1-1</strain>
    </source>
</reference>
<evidence type="ECO:0000313" key="3">
    <source>
        <dbReference type="Proteomes" id="UP001202674"/>
    </source>
</evidence>
<dbReference type="EMBL" id="JAKRVY010000001">
    <property type="protein sequence ID" value="MCL9812724.1"/>
    <property type="molecule type" value="Genomic_DNA"/>
</dbReference>
<protein>
    <submittedName>
        <fullName evidence="2">Carbon monoxide dehydrogenase</fullName>
    </submittedName>
</protein>
<dbReference type="Gene3D" id="3.30.530.20">
    <property type="match status" value="1"/>
</dbReference>
<accession>A0AAE3FP94</accession>
<keyword evidence="3" id="KW-1185">Reference proteome</keyword>
<organism evidence="2 3">
    <name type="scientific">Natranaeroarchaeum aerophilus</name>
    <dbReference type="NCBI Taxonomy" id="2917711"/>
    <lineage>
        <taxon>Archaea</taxon>
        <taxon>Methanobacteriati</taxon>
        <taxon>Methanobacteriota</taxon>
        <taxon>Stenosarchaea group</taxon>
        <taxon>Halobacteria</taxon>
        <taxon>Halobacteriales</taxon>
        <taxon>Natronoarchaeaceae</taxon>
        <taxon>Natranaeroarchaeum</taxon>
    </lineage>
</organism>
<dbReference type="InterPro" id="IPR023393">
    <property type="entry name" value="START-like_dom_sf"/>
</dbReference>
<dbReference type="SUPFAM" id="SSF55961">
    <property type="entry name" value="Bet v1-like"/>
    <property type="match status" value="1"/>
</dbReference>
<dbReference type="Pfam" id="PF06240">
    <property type="entry name" value="COXG"/>
    <property type="match status" value="1"/>
</dbReference>
<name>A0AAE3FP94_9EURY</name>
<dbReference type="Proteomes" id="UP001202674">
    <property type="component" value="Unassembled WGS sequence"/>
</dbReference>
<sequence length="176" mass="19575">MNSQESTDTAEGEGSSDEAERDDTQLEFEDSVTIDARKEELWGFISEAQNLAQCIPGAESVTRETERRYTCEVTRGISKMTISIDGELEMVEMNEPDWIVADGEAFDSTTGSRFDVLAAMEMSEVEDDRTELAYTAELSYSGGVASLPKLVVRKAVTSDLNSYFENIRTEIEPERA</sequence>
<dbReference type="PANTHER" id="PTHR38588:SF1">
    <property type="entry name" value="BLL0334 PROTEIN"/>
    <property type="match status" value="1"/>
</dbReference>
<dbReference type="RefSeq" id="WP_250594674.1">
    <property type="nucleotide sequence ID" value="NZ_JAKRVY010000001.1"/>
</dbReference>
<dbReference type="PANTHER" id="PTHR38588">
    <property type="entry name" value="BLL0334 PROTEIN"/>
    <property type="match status" value="1"/>
</dbReference>
<feature type="region of interest" description="Disordered" evidence="1">
    <location>
        <begin position="1"/>
        <end position="28"/>
    </location>
</feature>
<proteinExistence type="predicted"/>
<feature type="compositionally biased region" description="Acidic residues" evidence="1">
    <location>
        <begin position="8"/>
        <end position="28"/>
    </location>
</feature>